<keyword evidence="7" id="KW-1185">Reference proteome</keyword>
<evidence type="ECO:0000256" key="1">
    <source>
        <dbReference type="ARBA" id="ARBA00023239"/>
    </source>
</evidence>
<protein>
    <recommendedName>
        <fullName evidence="4">C-deglycosylation enzyme beta subunit</fullName>
    </recommendedName>
</protein>
<comment type="caution">
    <text evidence="6">The sequence shown here is derived from an EMBL/GenBank/DDBJ whole genome shotgun (WGS) entry which is preliminary data.</text>
</comment>
<dbReference type="Pfam" id="PF19906">
    <property type="entry name" value="CGDB"/>
    <property type="match status" value="1"/>
</dbReference>
<evidence type="ECO:0000259" key="5">
    <source>
        <dbReference type="Pfam" id="PF19906"/>
    </source>
</evidence>
<dbReference type="Proteomes" id="UP001652442">
    <property type="component" value="Unassembled WGS sequence"/>
</dbReference>
<evidence type="ECO:0000313" key="7">
    <source>
        <dbReference type="Proteomes" id="UP001652442"/>
    </source>
</evidence>
<reference evidence="6 7" key="1">
    <citation type="journal article" date="2021" name="ISME Commun">
        <title>Automated analysis of genomic sequences facilitates high-throughput and comprehensive description of bacteria.</title>
        <authorList>
            <person name="Hitch T.C.A."/>
        </authorList>
    </citation>
    <scope>NUCLEOTIDE SEQUENCE [LARGE SCALE GENOMIC DNA]</scope>
    <source>
        <strain evidence="6 7">Sanger_109</strain>
    </source>
</reference>
<evidence type="ECO:0000256" key="2">
    <source>
        <dbReference type="ARBA" id="ARBA00023277"/>
    </source>
</evidence>
<feature type="domain" description="C-glycoside deglycosidase beta subunit" evidence="5">
    <location>
        <begin position="6"/>
        <end position="117"/>
    </location>
</feature>
<evidence type="ECO:0000256" key="3">
    <source>
        <dbReference type="ARBA" id="ARBA00046336"/>
    </source>
</evidence>
<dbReference type="InterPro" id="IPR045959">
    <property type="entry name" value="CGDB"/>
</dbReference>
<organism evidence="6 7">
    <name type="scientific">Brotonthovivens ammoniilytica</name>
    <dbReference type="NCBI Taxonomy" id="2981725"/>
    <lineage>
        <taxon>Bacteria</taxon>
        <taxon>Bacillati</taxon>
        <taxon>Bacillota</taxon>
        <taxon>Clostridia</taxon>
        <taxon>Lachnospirales</taxon>
        <taxon>Lachnospiraceae</taxon>
        <taxon>Brotonthovivens</taxon>
    </lineage>
</organism>
<keyword evidence="2" id="KW-0119">Carbohydrate metabolism</keyword>
<evidence type="ECO:0000256" key="4">
    <source>
        <dbReference type="ARBA" id="ARBA00047208"/>
    </source>
</evidence>
<sequence length="146" mass="16821">MDFTAFNEYMVCEDDLKIYEAKGIPLGYDFCVKYPTYRGAYLCNIENLEVMIDGKIIPGDAIRFGVNGKWFFLNEIPECSKEYWFTGTKAVIRVLDENPLNQGEHEVFMKMKHKIPYTGYFGNYLMITSTCTKKLNTKGSSDGNEK</sequence>
<keyword evidence="1" id="KW-0456">Lyase</keyword>
<dbReference type="RefSeq" id="WP_158426080.1">
    <property type="nucleotide sequence ID" value="NZ_JAOQJQ010000007.1"/>
</dbReference>
<evidence type="ECO:0000313" key="6">
    <source>
        <dbReference type="EMBL" id="MCU6763436.1"/>
    </source>
</evidence>
<gene>
    <name evidence="6" type="ORF">OCV88_14065</name>
</gene>
<accession>A0ABT2TNU1</accession>
<name>A0ABT2TNU1_9FIRM</name>
<dbReference type="EMBL" id="JAOQJQ010000007">
    <property type="protein sequence ID" value="MCU6763436.1"/>
    <property type="molecule type" value="Genomic_DNA"/>
</dbReference>
<proteinExistence type="inferred from homology"/>
<comment type="similarity">
    <text evidence="3">Belongs to the C-glycoside deglycosidase beta subunit family.</text>
</comment>